<dbReference type="AlphaFoldDB" id="A0A5J4PII0"/>
<accession>A0A5J4PII0</accession>
<comment type="caution">
    <text evidence="1">The sequence shown here is derived from an EMBL/GenBank/DDBJ whole genome shotgun (WGS) entry which is preliminary data.</text>
</comment>
<name>A0A5J4PII0_9EUKA</name>
<dbReference type="Proteomes" id="UP000324800">
    <property type="component" value="Unassembled WGS sequence"/>
</dbReference>
<organism evidence="1 2">
    <name type="scientific">Streblomastix strix</name>
    <dbReference type="NCBI Taxonomy" id="222440"/>
    <lineage>
        <taxon>Eukaryota</taxon>
        <taxon>Metamonada</taxon>
        <taxon>Preaxostyla</taxon>
        <taxon>Oxymonadida</taxon>
        <taxon>Streblomastigidae</taxon>
        <taxon>Streblomastix</taxon>
    </lineage>
</organism>
<feature type="non-terminal residue" evidence="1">
    <location>
        <position position="18"/>
    </location>
</feature>
<proteinExistence type="predicted"/>
<evidence type="ECO:0000313" key="1">
    <source>
        <dbReference type="EMBL" id="KAA6308571.1"/>
    </source>
</evidence>
<protein>
    <submittedName>
        <fullName evidence="1">Uncharacterized protein</fullName>
    </submittedName>
</protein>
<evidence type="ECO:0000313" key="2">
    <source>
        <dbReference type="Proteomes" id="UP000324800"/>
    </source>
</evidence>
<reference evidence="1 2" key="1">
    <citation type="submission" date="2019-03" db="EMBL/GenBank/DDBJ databases">
        <title>Single cell metagenomics reveals metabolic interactions within the superorganism composed of flagellate Streblomastix strix and complex community of Bacteroidetes bacteria on its surface.</title>
        <authorList>
            <person name="Treitli S.C."/>
            <person name="Kolisko M."/>
            <person name="Husnik F."/>
            <person name="Keeling P."/>
            <person name="Hampl V."/>
        </authorList>
    </citation>
    <scope>NUCLEOTIDE SEQUENCE [LARGE SCALE GENOMIC DNA]</scope>
    <source>
        <strain evidence="1">ST1C</strain>
    </source>
</reference>
<dbReference type="EMBL" id="SNRW01050777">
    <property type="protein sequence ID" value="KAA6308571.1"/>
    <property type="molecule type" value="Genomic_DNA"/>
</dbReference>
<gene>
    <name evidence="1" type="ORF">EZS28_056662</name>
</gene>
<sequence length="18" mass="2191">MPEWRPQMVTTSTQQRLT</sequence>